<dbReference type="InterPro" id="IPR051531">
    <property type="entry name" value="N-acetyltransferase"/>
</dbReference>
<gene>
    <name evidence="5" type="ORF">CLAC_09450</name>
</gene>
<dbReference type="SUPFAM" id="SSF55729">
    <property type="entry name" value="Acyl-CoA N-acyltransferases (Nat)"/>
    <property type="match status" value="1"/>
</dbReference>
<evidence type="ECO:0000259" key="4">
    <source>
        <dbReference type="PROSITE" id="PS51186"/>
    </source>
</evidence>
<dbReference type="STRING" id="1408189.CLAC_09450"/>
<name>A0A0K2H1S7_9CORY</name>
<keyword evidence="6" id="KW-1185">Reference proteome</keyword>
<dbReference type="GO" id="GO:0008999">
    <property type="term" value="F:protein-N-terminal-alanine acetyltransferase activity"/>
    <property type="evidence" value="ECO:0007669"/>
    <property type="project" value="TreeGrafter"/>
</dbReference>
<keyword evidence="1 5" id="KW-0808">Transferase</keyword>
<dbReference type="InterPro" id="IPR016181">
    <property type="entry name" value="Acyl_CoA_acyltransferase"/>
</dbReference>
<evidence type="ECO:0000256" key="2">
    <source>
        <dbReference type="ARBA" id="ARBA00023315"/>
    </source>
</evidence>
<dbReference type="PANTHER" id="PTHR43792:SF8">
    <property type="entry name" value="[RIBOSOMAL PROTEIN US5]-ALANINE N-ACETYLTRANSFERASE"/>
    <property type="match status" value="1"/>
</dbReference>
<dbReference type="GO" id="GO:0005737">
    <property type="term" value="C:cytoplasm"/>
    <property type="evidence" value="ECO:0007669"/>
    <property type="project" value="TreeGrafter"/>
</dbReference>
<dbReference type="PANTHER" id="PTHR43792">
    <property type="entry name" value="GNAT FAMILY, PUTATIVE (AFU_ORTHOLOGUE AFUA_3G00765)-RELATED-RELATED"/>
    <property type="match status" value="1"/>
</dbReference>
<dbReference type="RefSeq" id="WP_053412669.1">
    <property type="nucleotide sequence ID" value="NZ_CP006841.1"/>
</dbReference>
<accession>A0A0K2H1S7</accession>
<dbReference type="KEGG" id="clw:CLAC_09450"/>
<feature type="domain" description="N-acetyltransferase" evidence="4">
    <location>
        <begin position="13"/>
        <end position="179"/>
    </location>
</feature>
<dbReference type="PATRIC" id="fig|1408189.4.peg.1896"/>
<dbReference type="Gene3D" id="3.40.630.30">
    <property type="match status" value="1"/>
</dbReference>
<dbReference type="EMBL" id="CP006841">
    <property type="protein sequence ID" value="ALA67888.1"/>
    <property type="molecule type" value="Genomic_DNA"/>
</dbReference>
<evidence type="ECO:0000256" key="1">
    <source>
        <dbReference type="ARBA" id="ARBA00022679"/>
    </source>
</evidence>
<dbReference type="InterPro" id="IPR000182">
    <property type="entry name" value="GNAT_dom"/>
</dbReference>
<sequence>MRSARLVTRGGRVRLRAPERSDFQDWRDLRLLDEHLLRPVEPTLDMDWESAHSYRAFRRLLRTWRSAEKEGSGVTAVIEVDGRFAGMLTLGSIVPFPIAHAWVGYWVGSSFTGGGVATAAVALACDYAATVGVHRIEATVLETNGSSESVLERCGFEFEGIAREAFHMDGAWRDHKTYARVSAASAVESIVGRGFAAYEQGEKFPTERRA</sequence>
<evidence type="ECO:0000256" key="3">
    <source>
        <dbReference type="ARBA" id="ARBA00038502"/>
    </source>
</evidence>
<reference evidence="5 6" key="1">
    <citation type="submission" date="2013-10" db="EMBL/GenBank/DDBJ databases">
        <title>Complete genome sequence of Corynebacterium lactis DSM 45799(T), isolated from raw cow milk.</title>
        <authorList>
            <person name="Ruckert C."/>
            <person name="Albersmeier A."/>
            <person name="Lipski A."/>
            <person name="Kalinowski J."/>
        </authorList>
    </citation>
    <scope>NUCLEOTIDE SEQUENCE [LARGE SCALE GENOMIC DNA]</scope>
    <source>
        <strain evidence="5 6">RW2-5</strain>
    </source>
</reference>
<dbReference type="Proteomes" id="UP000058446">
    <property type="component" value="Chromosome"/>
</dbReference>
<dbReference type="PROSITE" id="PS51186">
    <property type="entry name" value="GNAT"/>
    <property type="match status" value="1"/>
</dbReference>
<protein>
    <submittedName>
        <fullName evidence="5">Acetyltransferase</fullName>
    </submittedName>
</protein>
<evidence type="ECO:0000313" key="5">
    <source>
        <dbReference type="EMBL" id="ALA67888.1"/>
    </source>
</evidence>
<proteinExistence type="inferred from homology"/>
<evidence type="ECO:0000313" key="6">
    <source>
        <dbReference type="Proteomes" id="UP000058446"/>
    </source>
</evidence>
<comment type="similarity">
    <text evidence="3">Belongs to the acetyltransferase family. RimJ subfamily.</text>
</comment>
<organism evidence="5 6">
    <name type="scientific">Corynebacterium lactis RW2-5</name>
    <dbReference type="NCBI Taxonomy" id="1408189"/>
    <lineage>
        <taxon>Bacteria</taxon>
        <taxon>Bacillati</taxon>
        <taxon>Actinomycetota</taxon>
        <taxon>Actinomycetes</taxon>
        <taxon>Mycobacteriales</taxon>
        <taxon>Corynebacteriaceae</taxon>
        <taxon>Corynebacterium</taxon>
    </lineage>
</organism>
<dbReference type="Pfam" id="PF13302">
    <property type="entry name" value="Acetyltransf_3"/>
    <property type="match status" value="1"/>
</dbReference>
<dbReference type="AlphaFoldDB" id="A0A0K2H1S7"/>
<keyword evidence="2" id="KW-0012">Acyltransferase</keyword>
<dbReference type="OrthoDB" id="5242221at2"/>